<organism evidence="4">
    <name type="scientific">Caenorhabditis remanei</name>
    <name type="common">Caenorhabditis vulgaris</name>
    <dbReference type="NCBI Taxonomy" id="31234"/>
    <lineage>
        <taxon>Eukaryota</taxon>
        <taxon>Metazoa</taxon>
        <taxon>Ecdysozoa</taxon>
        <taxon>Nematoda</taxon>
        <taxon>Chromadorea</taxon>
        <taxon>Rhabditida</taxon>
        <taxon>Rhabditina</taxon>
        <taxon>Rhabditomorpha</taxon>
        <taxon>Rhabditoidea</taxon>
        <taxon>Rhabditidae</taxon>
        <taxon>Peloderinae</taxon>
        <taxon>Caenorhabditis</taxon>
    </lineage>
</organism>
<dbReference type="PANTHER" id="PTHR15921:SF3">
    <property type="entry name" value="PRE-MRNA CLEAVAGE COMPLEX 2 PROTEIN PCF11"/>
    <property type="match status" value="1"/>
</dbReference>
<dbReference type="STRING" id="31234.E3N6K9"/>
<dbReference type="PANTHER" id="PTHR15921">
    <property type="entry name" value="PRE-MRNA CLEAVAGE COMPLEX II"/>
    <property type="match status" value="1"/>
</dbReference>
<dbReference type="InterPro" id="IPR006569">
    <property type="entry name" value="CID_dom"/>
</dbReference>
<dbReference type="OMA" id="QCMNCGV"/>
<dbReference type="InterPro" id="IPR054127">
    <property type="entry name" value="Pcf11_C"/>
</dbReference>
<accession>E3N6K9</accession>
<dbReference type="GeneID" id="9808105"/>
<dbReference type="EMBL" id="DS268541">
    <property type="protein sequence ID" value="EFO88145.1"/>
    <property type="molecule type" value="Genomic_DNA"/>
</dbReference>
<dbReference type="HOGENOM" id="CLU_015606_1_0_1"/>
<dbReference type="GO" id="GO:0031124">
    <property type="term" value="P:mRNA 3'-end processing"/>
    <property type="evidence" value="ECO:0007669"/>
    <property type="project" value="InterPro"/>
</dbReference>
<dbReference type="SMART" id="SM00582">
    <property type="entry name" value="RPR"/>
    <property type="match status" value="1"/>
</dbReference>
<dbReference type="eggNOG" id="KOG2071">
    <property type="taxonomic scope" value="Eukaryota"/>
</dbReference>
<reference evidence="3" key="1">
    <citation type="submission" date="2007-07" db="EMBL/GenBank/DDBJ databases">
        <title>PCAP assembly of the Caenorhabditis remanei genome.</title>
        <authorList>
            <consortium name="The Caenorhabditis remanei Sequencing Consortium"/>
            <person name="Wilson R.K."/>
        </authorList>
    </citation>
    <scope>NUCLEOTIDE SEQUENCE [LARGE SCALE GENOMIC DNA]</scope>
    <source>
        <strain evidence="3">PB4641</strain>
    </source>
</reference>
<dbReference type="InterPro" id="IPR047415">
    <property type="entry name" value="Pcf11_CID"/>
</dbReference>
<dbReference type="InParanoid" id="E3N6K9"/>
<dbReference type="GO" id="GO:0005737">
    <property type="term" value="C:cytoplasm"/>
    <property type="evidence" value="ECO:0007669"/>
    <property type="project" value="TreeGrafter"/>
</dbReference>
<dbReference type="CDD" id="cd16982">
    <property type="entry name" value="CID_Pcf11"/>
    <property type="match status" value="1"/>
</dbReference>
<feature type="compositionally biased region" description="Low complexity" evidence="1">
    <location>
        <begin position="140"/>
        <end position="170"/>
    </location>
</feature>
<dbReference type="GO" id="GO:0005849">
    <property type="term" value="C:mRNA cleavage factor complex"/>
    <property type="evidence" value="ECO:0007669"/>
    <property type="project" value="TreeGrafter"/>
</dbReference>
<evidence type="ECO:0000256" key="1">
    <source>
        <dbReference type="SAM" id="MobiDB-lite"/>
    </source>
</evidence>
<dbReference type="RefSeq" id="XP_003095924.2">
    <property type="nucleotide sequence ID" value="XM_003095876.2"/>
</dbReference>
<evidence type="ECO:0000313" key="3">
    <source>
        <dbReference type="EMBL" id="EFO88145.1"/>
    </source>
</evidence>
<dbReference type="GO" id="GO:0006369">
    <property type="term" value="P:termination of RNA polymerase II transcription"/>
    <property type="evidence" value="ECO:0007669"/>
    <property type="project" value="InterPro"/>
</dbReference>
<dbReference type="InterPro" id="IPR045154">
    <property type="entry name" value="PCF11-like"/>
</dbReference>
<dbReference type="GO" id="GO:0003729">
    <property type="term" value="F:mRNA binding"/>
    <property type="evidence" value="ECO:0007669"/>
    <property type="project" value="InterPro"/>
</dbReference>
<protein>
    <recommendedName>
        <fullName evidence="2">CID domain-containing protein</fullName>
    </recommendedName>
</protein>
<sequence length="446" mass="50516">MQSVETLVRDYADTLAELTDNNKTRIKLLTIMADDYKDIAPQIAETIENYLFNCSDKIKLPVIYVCDSILKNIQKPHDFDKLFSMRILRMFEHVFRKCDNSTKSVLFKLRCTWNTVFTPSTLYALDMKIKQIDSAWPIVTPRTPSPLSSTGTSPTGSSSGSSSPDLSPTGTKRKCDSGENHNGPNPKNAPQAYLPLETFKQVAQPPPSSQYPHQLHVCVVQPKLEVKEEPSSNSPKTKEDWLSYLRGLQQSGILPPVKPSPPPMNQSNSQKSRKRNRGQSRWEAMPVVPTPQVSLDDFNIHKLSVRHNSIVDALLTPRMDSCKHCGLRLDNSNGKSKEWKDHMDWHVRENLGINKPSGSKHQEWYPSSKTWLTPRATEEPKEQVASEVEESQPGVPSSGTKTKKCSVCRERFSEYYDDDEEIWRFKDTVKVNEKIVHTGCASDATR</sequence>
<dbReference type="KEGG" id="crq:GCK72_008927"/>
<name>E3N6K9_CAERE</name>
<dbReference type="GO" id="GO:0000993">
    <property type="term" value="F:RNA polymerase II complex binding"/>
    <property type="evidence" value="ECO:0007669"/>
    <property type="project" value="InterPro"/>
</dbReference>
<dbReference type="InterPro" id="IPR008942">
    <property type="entry name" value="ENTH_VHS"/>
</dbReference>
<dbReference type="PROSITE" id="PS51391">
    <property type="entry name" value="CID"/>
    <property type="match status" value="1"/>
</dbReference>
<feature type="region of interest" description="Disordered" evidence="1">
    <location>
        <begin position="373"/>
        <end position="402"/>
    </location>
</feature>
<dbReference type="Gene3D" id="1.25.40.90">
    <property type="match status" value="1"/>
</dbReference>
<dbReference type="SUPFAM" id="SSF48464">
    <property type="entry name" value="ENTH/VHS domain"/>
    <property type="match status" value="1"/>
</dbReference>
<dbReference type="AlphaFoldDB" id="E3N6K9"/>
<keyword evidence="4" id="KW-1185">Reference proteome</keyword>
<dbReference type="Pfam" id="PF04818">
    <property type="entry name" value="CID"/>
    <property type="match status" value="1"/>
</dbReference>
<evidence type="ECO:0000313" key="4">
    <source>
        <dbReference type="Proteomes" id="UP000008281"/>
    </source>
</evidence>
<proteinExistence type="predicted"/>
<dbReference type="CTD" id="9808105"/>
<dbReference type="OrthoDB" id="343582at2759"/>
<dbReference type="Pfam" id="PF21936">
    <property type="entry name" value="Pcf11_C"/>
    <property type="match status" value="1"/>
</dbReference>
<dbReference type="Proteomes" id="UP000008281">
    <property type="component" value="Unassembled WGS sequence"/>
</dbReference>
<gene>
    <name evidence="3" type="ORF">CRE_06924</name>
</gene>
<feature type="domain" description="CID" evidence="2">
    <location>
        <begin position="3"/>
        <end position="133"/>
    </location>
</feature>
<feature type="region of interest" description="Disordered" evidence="1">
    <location>
        <begin position="251"/>
        <end position="282"/>
    </location>
</feature>
<feature type="region of interest" description="Disordered" evidence="1">
    <location>
        <begin position="140"/>
        <end position="191"/>
    </location>
</feature>
<evidence type="ECO:0000259" key="2">
    <source>
        <dbReference type="PROSITE" id="PS51391"/>
    </source>
</evidence>